<dbReference type="Pfam" id="PF17906">
    <property type="entry name" value="HTH_48"/>
    <property type="match status" value="1"/>
</dbReference>
<comment type="caution">
    <text evidence="2">The sequence shown here is derived from an EMBL/GenBank/DDBJ whole genome shotgun (WGS) entry which is preliminary data.</text>
</comment>
<dbReference type="OrthoDB" id="6118231at2759"/>
<dbReference type="PANTHER" id="PTHR46060">
    <property type="entry name" value="MARINER MOS1 TRANSPOSASE-LIKE PROTEIN"/>
    <property type="match status" value="1"/>
</dbReference>
<reference evidence="2" key="1">
    <citation type="submission" date="2020-08" db="EMBL/GenBank/DDBJ databases">
        <title>Multicomponent nature underlies the extraordinary mechanical properties of spider dragline silk.</title>
        <authorList>
            <person name="Kono N."/>
            <person name="Nakamura H."/>
            <person name="Mori M."/>
            <person name="Yoshida Y."/>
            <person name="Ohtoshi R."/>
            <person name="Malay A.D."/>
            <person name="Moran D.A.P."/>
            <person name="Tomita M."/>
            <person name="Numata K."/>
            <person name="Arakawa K."/>
        </authorList>
    </citation>
    <scope>NUCLEOTIDE SEQUENCE</scope>
</reference>
<protein>
    <submittedName>
        <fullName evidence="2">HTH_48 domain-containing protein</fullName>
    </submittedName>
</protein>
<dbReference type="AlphaFoldDB" id="A0A8X6QAW2"/>
<dbReference type="InterPro" id="IPR052709">
    <property type="entry name" value="Transposase-MT_Hybrid"/>
</dbReference>
<evidence type="ECO:0000259" key="1">
    <source>
        <dbReference type="Pfam" id="PF17906"/>
    </source>
</evidence>
<dbReference type="EMBL" id="BMAW01126384">
    <property type="protein sequence ID" value="GFU16526.1"/>
    <property type="molecule type" value="Genomic_DNA"/>
</dbReference>
<dbReference type="InterPro" id="IPR041426">
    <property type="entry name" value="Mos1_HTH"/>
</dbReference>
<sequence>MRAVIRFLKTKRCNCTEIYRQLHAVYDENAMSFQTIVQWCNMFENRHTHIEDAESEGRQSTATNAEIAASVNECILANRLMKIKFNELNISHGGVHKIVGDYLQFHKVCARWVPRLLTE</sequence>
<proteinExistence type="predicted"/>
<gene>
    <name evidence="2" type="primary">X975_07259</name>
    <name evidence="2" type="ORF">NPIL_547081</name>
</gene>
<dbReference type="PANTHER" id="PTHR46060:SF1">
    <property type="entry name" value="MARINER MOS1 TRANSPOSASE-LIKE PROTEIN"/>
    <property type="match status" value="1"/>
</dbReference>
<feature type="domain" description="Mos1 transposase HTH" evidence="1">
    <location>
        <begin position="2"/>
        <end position="45"/>
    </location>
</feature>
<evidence type="ECO:0000313" key="2">
    <source>
        <dbReference type="EMBL" id="GFU16526.1"/>
    </source>
</evidence>
<name>A0A8X6QAW2_NEPPI</name>
<keyword evidence="3" id="KW-1185">Reference proteome</keyword>
<evidence type="ECO:0000313" key="3">
    <source>
        <dbReference type="Proteomes" id="UP000887013"/>
    </source>
</evidence>
<organism evidence="2 3">
    <name type="scientific">Nephila pilipes</name>
    <name type="common">Giant wood spider</name>
    <name type="synonym">Nephila maculata</name>
    <dbReference type="NCBI Taxonomy" id="299642"/>
    <lineage>
        <taxon>Eukaryota</taxon>
        <taxon>Metazoa</taxon>
        <taxon>Ecdysozoa</taxon>
        <taxon>Arthropoda</taxon>
        <taxon>Chelicerata</taxon>
        <taxon>Arachnida</taxon>
        <taxon>Araneae</taxon>
        <taxon>Araneomorphae</taxon>
        <taxon>Entelegynae</taxon>
        <taxon>Araneoidea</taxon>
        <taxon>Nephilidae</taxon>
        <taxon>Nephila</taxon>
    </lineage>
</organism>
<accession>A0A8X6QAW2</accession>
<dbReference type="Proteomes" id="UP000887013">
    <property type="component" value="Unassembled WGS sequence"/>
</dbReference>